<dbReference type="Gene3D" id="3.40.50.1820">
    <property type="entry name" value="alpha/beta hydrolase"/>
    <property type="match status" value="1"/>
</dbReference>
<keyword evidence="2" id="KW-1185">Reference proteome</keyword>
<evidence type="ECO:0008006" key="3">
    <source>
        <dbReference type="Google" id="ProtNLM"/>
    </source>
</evidence>
<proteinExistence type="predicted"/>
<dbReference type="Proteomes" id="UP000198521">
    <property type="component" value="Unassembled WGS sequence"/>
</dbReference>
<dbReference type="AlphaFoldDB" id="A0A1H7HF36"/>
<gene>
    <name evidence="1" type="ORF">SAMN04487910_0596</name>
</gene>
<reference evidence="1 2" key="1">
    <citation type="submission" date="2016-10" db="EMBL/GenBank/DDBJ databases">
        <authorList>
            <person name="de Groot N.N."/>
        </authorList>
    </citation>
    <scope>NUCLEOTIDE SEQUENCE [LARGE SCALE GENOMIC DNA]</scope>
    <source>
        <strain evidence="1 2">DSM 25232</strain>
    </source>
</reference>
<protein>
    <recommendedName>
        <fullName evidence="3">Alpha/beta hydrolase</fullName>
    </recommendedName>
</protein>
<evidence type="ECO:0000313" key="1">
    <source>
        <dbReference type="EMBL" id="SEK46845.1"/>
    </source>
</evidence>
<sequence>MNYKLFPLIITIFITHISFTQNIELNTGSGSFEIKGIGNHQNDSITIFYHKPINFSRSSEILLVVPGAGRNGDDYRDSWIETSEKYGVLIISPSYPEKEYNYGDYHLGGIVKDLNLSKGVSFKKGTNQVHIDENVIEFNINKNKEDWIFNDFDRIFKLVKKATKSKQRKYDMFGHSAGGQILHRFSLFYPNSRANRILASNAGTYTFPDFNTNFPFGIMNVGIQKKQLKKSVKKKLVLFLGELDNDSEARGRMLRSETADKQGTNRFDRGKNFYKFSEELSKNHGMKFNWKLELVTNVGHDQKKMAEAAAEYLYGK</sequence>
<dbReference type="RefSeq" id="WP_091405326.1">
    <property type="nucleotide sequence ID" value="NZ_FOAB01000001.1"/>
</dbReference>
<dbReference type="OrthoDB" id="1094867at2"/>
<evidence type="ECO:0000313" key="2">
    <source>
        <dbReference type="Proteomes" id="UP000198521"/>
    </source>
</evidence>
<organism evidence="1 2">
    <name type="scientific">Aquimarina amphilecti</name>
    <dbReference type="NCBI Taxonomy" id="1038014"/>
    <lineage>
        <taxon>Bacteria</taxon>
        <taxon>Pseudomonadati</taxon>
        <taxon>Bacteroidota</taxon>
        <taxon>Flavobacteriia</taxon>
        <taxon>Flavobacteriales</taxon>
        <taxon>Flavobacteriaceae</taxon>
        <taxon>Aquimarina</taxon>
    </lineage>
</organism>
<accession>A0A1H7HF36</accession>
<name>A0A1H7HF36_AQUAM</name>
<dbReference type="InterPro" id="IPR029058">
    <property type="entry name" value="AB_hydrolase_fold"/>
</dbReference>
<dbReference type="PANTHER" id="PTHR35560">
    <property type="entry name" value="BLL0132 PROTEIN"/>
    <property type="match status" value="1"/>
</dbReference>
<dbReference type="PANTHER" id="PTHR35560:SF3">
    <property type="entry name" value="PEPTIDASE S9 PROLYL OLIGOPEPTIDASE CATALYTIC DOMAIN-CONTAINING PROTEIN"/>
    <property type="match status" value="1"/>
</dbReference>
<dbReference type="SUPFAM" id="SSF53474">
    <property type="entry name" value="alpha/beta-Hydrolases"/>
    <property type="match status" value="1"/>
</dbReference>
<dbReference type="STRING" id="1038014.SAMN04487910_0596"/>
<dbReference type="EMBL" id="FOAB01000001">
    <property type="protein sequence ID" value="SEK46845.1"/>
    <property type="molecule type" value="Genomic_DNA"/>
</dbReference>